<evidence type="ECO:0000313" key="2">
    <source>
        <dbReference type="Proteomes" id="UP000276133"/>
    </source>
</evidence>
<dbReference type="Proteomes" id="UP000276133">
    <property type="component" value="Unassembled WGS sequence"/>
</dbReference>
<dbReference type="EMBL" id="REGN01001318">
    <property type="protein sequence ID" value="RNA35527.1"/>
    <property type="molecule type" value="Genomic_DNA"/>
</dbReference>
<organism evidence="1 2">
    <name type="scientific">Brachionus plicatilis</name>
    <name type="common">Marine rotifer</name>
    <name type="synonym">Brachionus muelleri</name>
    <dbReference type="NCBI Taxonomy" id="10195"/>
    <lineage>
        <taxon>Eukaryota</taxon>
        <taxon>Metazoa</taxon>
        <taxon>Spiralia</taxon>
        <taxon>Gnathifera</taxon>
        <taxon>Rotifera</taxon>
        <taxon>Eurotatoria</taxon>
        <taxon>Monogononta</taxon>
        <taxon>Pseudotrocha</taxon>
        <taxon>Ploima</taxon>
        <taxon>Brachionidae</taxon>
        <taxon>Brachionus</taxon>
    </lineage>
</organism>
<keyword evidence="2" id="KW-1185">Reference proteome</keyword>
<evidence type="ECO:0000313" key="1">
    <source>
        <dbReference type="EMBL" id="RNA35527.1"/>
    </source>
</evidence>
<reference evidence="1 2" key="1">
    <citation type="journal article" date="2018" name="Sci. Rep.">
        <title>Genomic signatures of local adaptation to the degree of environmental predictability in rotifers.</title>
        <authorList>
            <person name="Franch-Gras L."/>
            <person name="Hahn C."/>
            <person name="Garcia-Roger E.M."/>
            <person name="Carmona M.J."/>
            <person name="Serra M."/>
            <person name="Gomez A."/>
        </authorList>
    </citation>
    <scope>NUCLEOTIDE SEQUENCE [LARGE SCALE GENOMIC DNA]</scope>
    <source>
        <strain evidence="1">HYR1</strain>
    </source>
</reference>
<name>A0A3M7SIT3_BRAPC</name>
<proteinExistence type="predicted"/>
<dbReference type="AlphaFoldDB" id="A0A3M7SIT3"/>
<accession>A0A3M7SIT3</accession>
<comment type="caution">
    <text evidence="1">The sequence shown here is derived from an EMBL/GenBank/DDBJ whole genome shotgun (WGS) entry which is preliminary data.</text>
</comment>
<sequence>MNQCTNYYVVFVDNVRYIMKFFSSFTKNVYEKYLKDICEKYSKDIYEKYSKDICERFSKFLAIFDNVAIICIAKS</sequence>
<gene>
    <name evidence="1" type="ORF">BpHYR1_039997</name>
</gene>
<protein>
    <submittedName>
        <fullName evidence="1">Uncharacterized protein</fullName>
    </submittedName>
</protein>